<organism evidence="4">
    <name type="scientific">Eucheuma denticulatum</name>
    <dbReference type="NCBI Taxonomy" id="305493"/>
    <lineage>
        <taxon>Eukaryota</taxon>
        <taxon>Rhodophyta</taxon>
        <taxon>Florideophyceae</taxon>
        <taxon>Rhodymeniophycidae</taxon>
        <taxon>Gigartinales</taxon>
        <taxon>Solieriaceae</taxon>
        <taxon>Eucheuma</taxon>
    </lineage>
</organism>
<dbReference type="AlphaFoldDB" id="A0A8E7PGB9"/>
<dbReference type="InterPro" id="IPR003029">
    <property type="entry name" value="S1_domain"/>
</dbReference>
<evidence type="ECO:0000256" key="2">
    <source>
        <dbReference type="ARBA" id="ARBA00081784"/>
    </source>
</evidence>
<dbReference type="EMBL" id="MN240357">
    <property type="protein sequence ID" value="QVY58134.1"/>
    <property type="molecule type" value="Genomic_DNA"/>
</dbReference>
<dbReference type="PANTHER" id="PTHR47559">
    <property type="entry name" value="OS03G0844900 PROTEIN"/>
    <property type="match status" value="1"/>
</dbReference>
<protein>
    <recommendedName>
        <fullName evidence="1">Small ribosomal subunit protein bS1c</fullName>
    </recommendedName>
    <alternativeName>
        <fullName evidence="2">30S ribosomal protein S1, chloroplastic</fullName>
    </alternativeName>
</protein>
<dbReference type="GO" id="GO:0005840">
    <property type="term" value="C:ribosome"/>
    <property type="evidence" value="ECO:0007669"/>
    <property type="project" value="UniProtKB-KW"/>
</dbReference>
<accession>A0A8E7PGB9</accession>
<dbReference type="PROSITE" id="PS50126">
    <property type="entry name" value="S1"/>
    <property type="match status" value="2"/>
</dbReference>
<keyword evidence="4" id="KW-0689">Ribosomal protein</keyword>
<dbReference type="Pfam" id="PF00575">
    <property type="entry name" value="S1"/>
    <property type="match status" value="2"/>
</dbReference>
<keyword evidence="4" id="KW-0687">Ribonucleoprotein</keyword>
<evidence type="ECO:0000313" key="4">
    <source>
        <dbReference type="EMBL" id="QVY58134.1"/>
    </source>
</evidence>
<evidence type="ECO:0000256" key="1">
    <source>
        <dbReference type="ARBA" id="ARBA00069232"/>
    </source>
</evidence>
<name>A0A8E7PGB9_9FLOR</name>
<dbReference type="PANTHER" id="PTHR47559:SF1">
    <property type="entry name" value="OS03G0844900 PROTEIN"/>
    <property type="match status" value="1"/>
</dbReference>
<gene>
    <name evidence="4" type="primary">rps1</name>
</gene>
<reference evidence="4" key="2">
    <citation type="journal article" date="2021" name="Genomics">
        <title>Comparative analysis of mitochondrial genomes of Nirvanini and Evacanthini (Hemiptera: Cicadellidae) reveals an explicit evolutionary relationship.</title>
        <authorList>
            <person name="Du Y."/>
            <person name="Liang Z."/>
            <person name="Dietrich C.H."/>
            <person name="Dai W."/>
        </authorList>
    </citation>
    <scope>NUCLEOTIDE SEQUENCE</scope>
</reference>
<dbReference type="FunFam" id="2.40.50.140:FF:000103">
    <property type="entry name" value="protein RRP5 homolog"/>
    <property type="match status" value="1"/>
</dbReference>
<dbReference type="SMART" id="SM00316">
    <property type="entry name" value="S1"/>
    <property type="match status" value="3"/>
</dbReference>
<evidence type="ECO:0000259" key="3">
    <source>
        <dbReference type="PROSITE" id="PS50126"/>
    </source>
</evidence>
<geneLocation type="plastid" evidence="4"/>
<keyword evidence="4" id="KW-0934">Plastid</keyword>
<reference evidence="4" key="1">
    <citation type="submission" date="2019-07" db="EMBL/GenBank/DDBJ databases">
        <authorList>
            <person name="Zhang J."/>
            <person name="Liu T."/>
        </authorList>
    </citation>
    <scope>NUCLEOTIDE SEQUENCE</scope>
</reference>
<proteinExistence type="predicted"/>
<dbReference type="InterPro" id="IPR052757">
    <property type="entry name" value="Ribosomal_protein_S1"/>
</dbReference>
<feature type="domain" description="S1 motif" evidence="3">
    <location>
        <begin position="195"/>
        <end position="263"/>
    </location>
</feature>
<feature type="domain" description="S1 motif" evidence="3">
    <location>
        <begin position="27"/>
        <end position="99"/>
    </location>
</feature>
<sequence>MTVISKSFTESNFASVLKEYQYNLNVGDIVAGTIFNQEYQGFIVDIGTNIAGYLPVEEVSLLYFMHDDKKYLKKITNITREFFLLAYNKESQQLILSIKRLEYIRAWKRIKQIKNEDIILNLPMTNKNKGGIITVLEGIKGFIPNSHLGLMITTVFEENTFIKCKLLLADEKYNQLILSHKKAVLSIVASQLKIGKTVNGKITKIEDYGVFIIVYGITSLLHISEIGDKNIDNIKQIFKIGDSITVKILHIDMKQGRISVSQRSIKQ</sequence>
<dbReference type="GO" id="GO:0003676">
    <property type="term" value="F:nucleic acid binding"/>
    <property type="evidence" value="ECO:0007669"/>
    <property type="project" value="InterPro"/>
</dbReference>